<gene>
    <name evidence="3" type="ORF">B0W44_16915</name>
</gene>
<feature type="domain" description="M23ase beta-sheet core" evidence="2">
    <location>
        <begin position="128"/>
        <end position="226"/>
    </location>
</feature>
<sequence length="234" mass="25799">MDNKPEQKSSSPVQKASKRSGGWKRFFGKKWVFPGIYMLAAALILALMWWYQDSRMSVDPNETGMSEEQQQDISLGQNDEAVQTGAEAEEMALPVGGEVDITMNFYDENASQEEKEAALVEYGQSFNPHTGIDFAREDGESFDVLAALSGTVSSVDTHPLNGQEVRVQHTDGLETVYQSLEEVQVKEGDTVTQGDVIGTAGRSKVEKESGVHLHFEVHQDGEPVNPVNHLPQVE</sequence>
<dbReference type="KEGG" id="ntr:B0W44_16915"/>
<dbReference type="STRING" id="1471761.B0W44_16915"/>
<feature type="transmembrane region" description="Helical" evidence="1">
    <location>
        <begin position="31"/>
        <end position="51"/>
    </location>
</feature>
<keyword evidence="4" id="KW-1185">Reference proteome</keyword>
<dbReference type="OrthoDB" id="2050153at2"/>
<keyword evidence="1" id="KW-0472">Membrane</keyword>
<name>A0A1U9KAW1_9BACL</name>
<dbReference type="InterPro" id="IPR050570">
    <property type="entry name" value="Cell_wall_metabolism_enzyme"/>
</dbReference>
<accession>A0A1U9KAW1</accession>
<dbReference type="PANTHER" id="PTHR21666">
    <property type="entry name" value="PEPTIDASE-RELATED"/>
    <property type="match status" value="1"/>
</dbReference>
<dbReference type="GO" id="GO:0004222">
    <property type="term" value="F:metalloendopeptidase activity"/>
    <property type="evidence" value="ECO:0007669"/>
    <property type="project" value="TreeGrafter"/>
</dbReference>
<dbReference type="CDD" id="cd12797">
    <property type="entry name" value="M23_peptidase"/>
    <property type="match status" value="1"/>
</dbReference>
<evidence type="ECO:0000259" key="2">
    <source>
        <dbReference type="Pfam" id="PF01551"/>
    </source>
</evidence>
<dbReference type="SUPFAM" id="SSF51261">
    <property type="entry name" value="Duplicated hybrid motif"/>
    <property type="match status" value="1"/>
</dbReference>
<reference evidence="3 4" key="1">
    <citation type="journal article" date="2015" name="Int. J. Syst. Evol. Microbiol.">
        <title>Novibacillus thermophilus gen. nov., sp. nov., a Gram-staining-negative and moderately thermophilic member of the family Thermoactinomycetaceae.</title>
        <authorList>
            <person name="Yang G."/>
            <person name="Chen J."/>
            <person name="Zhou S."/>
        </authorList>
    </citation>
    <scope>NUCLEOTIDE SEQUENCE [LARGE SCALE GENOMIC DNA]</scope>
    <source>
        <strain evidence="3 4">SG-1</strain>
    </source>
</reference>
<proteinExistence type="predicted"/>
<dbReference type="InterPro" id="IPR011055">
    <property type="entry name" value="Dup_hybrid_motif"/>
</dbReference>
<dbReference type="InterPro" id="IPR016047">
    <property type="entry name" value="M23ase_b-sheet_dom"/>
</dbReference>
<keyword evidence="1" id="KW-0812">Transmembrane</keyword>
<dbReference type="Proteomes" id="UP000188603">
    <property type="component" value="Chromosome"/>
</dbReference>
<protein>
    <recommendedName>
        <fullName evidence="2">M23ase beta-sheet core domain-containing protein</fullName>
    </recommendedName>
</protein>
<dbReference type="AlphaFoldDB" id="A0A1U9KAW1"/>
<organism evidence="3 4">
    <name type="scientific">Novibacillus thermophilus</name>
    <dbReference type="NCBI Taxonomy" id="1471761"/>
    <lineage>
        <taxon>Bacteria</taxon>
        <taxon>Bacillati</taxon>
        <taxon>Bacillota</taxon>
        <taxon>Bacilli</taxon>
        <taxon>Bacillales</taxon>
        <taxon>Thermoactinomycetaceae</taxon>
        <taxon>Novibacillus</taxon>
    </lineage>
</organism>
<evidence type="ECO:0000313" key="3">
    <source>
        <dbReference type="EMBL" id="AQS57178.1"/>
    </source>
</evidence>
<dbReference type="Pfam" id="PF01551">
    <property type="entry name" value="Peptidase_M23"/>
    <property type="match status" value="1"/>
</dbReference>
<dbReference type="RefSeq" id="WP_077721042.1">
    <property type="nucleotide sequence ID" value="NZ_CP019699.1"/>
</dbReference>
<dbReference type="PANTHER" id="PTHR21666:SF291">
    <property type="entry name" value="STAGE II SPORULATION PROTEIN Q"/>
    <property type="match status" value="1"/>
</dbReference>
<evidence type="ECO:0000256" key="1">
    <source>
        <dbReference type="SAM" id="Phobius"/>
    </source>
</evidence>
<dbReference type="EMBL" id="CP019699">
    <property type="protein sequence ID" value="AQS57178.1"/>
    <property type="molecule type" value="Genomic_DNA"/>
</dbReference>
<evidence type="ECO:0000313" key="4">
    <source>
        <dbReference type="Proteomes" id="UP000188603"/>
    </source>
</evidence>
<dbReference type="Gene3D" id="2.70.70.10">
    <property type="entry name" value="Glucose Permease (Domain IIA)"/>
    <property type="match status" value="1"/>
</dbReference>
<keyword evidence="1" id="KW-1133">Transmembrane helix</keyword>